<proteinExistence type="inferred from homology"/>
<keyword evidence="8" id="KW-0406">Ion transport</keyword>
<evidence type="ECO:0000256" key="1">
    <source>
        <dbReference type="ARBA" id="ARBA00004571"/>
    </source>
</evidence>
<dbReference type="PANTHER" id="PTHR32552:SF81">
    <property type="entry name" value="TONB-DEPENDENT OUTER MEMBRANE RECEPTOR"/>
    <property type="match status" value="1"/>
</dbReference>
<dbReference type="InterPro" id="IPR010917">
    <property type="entry name" value="TonB_rcpt_CS"/>
</dbReference>
<keyword evidence="5 12" id="KW-0812">Transmembrane</keyword>
<dbReference type="InterPro" id="IPR012910">
    <property type="entry name" value="Plug_dom"/>
</dbReference>
<dbReference type="GO" id="GO:0006826">
    <property type="term" value="P:iron ion transport"/>
    <property type="evidence" value="ECO:0007669"/>
    <property type="project" value="UniProtKB-KW"/>
</dbReference>
<feature type="domain" description="TonB-dependent receptor plug" evidence="17">
    <location>
        <begin position="57"/>
        <end position="168"/>
    </location>
</feature>
<evidence type="ECO:0000256" key="11">
    <source>
        <dbReference type="ARBA" id="ARBA00023237"/>
    </source>
</evidence>
<dbReference type="SUPFAM" id="SSF56935">
    <property type="entry name" value="Porins"/>
    <property type="match status" value="1"/>
</dbReference>
<evidence type="ECO:0000256" key="6">
    <source>
        <dbReference type="ARBA" id="ARBA00022729"/>
    </source>
</evidence>
<dbReference type="Pfam" id="PF00593">
    <property type="entry name" value="TonB_dep_Rec_b-barrel"/>
    <property type="match status" value="1"/>
</dbReference>
<dbReference type="PANTHER" id="PTHR32552">
    <property type="entry name" value="FERRICHROME IRON RECEPTOR-RELATED"/>
    <property type="match status" value="1"/>
</dbReference>
<evidence type="ECO:0000256" key="12">
    <source>
        <dbReference type="PROSITE-ProRule" id="PRU01360"/>
    </source>
</evidence>
<comment type="caution">
    <text evidence="18">The sequence shown here is derived from an EMBL/GenBank/DDBJ whole genome shotgun (WGS) entry which is preliminary data.</text>
</comment>
<evidence type="ECO:0000256" key="14">
    <source>
        <dbReference type="RuleBase" id="RU003357"/>
    </source>
</evidence>
<keyword evidence="4" id="KW-0410">Iron transport</keyword>
<keyword evidence="7" id="KW-0408">Iron</keyword>
<evidence type="ECO:0000256" key="2">
    <source>
        <dbReference type="ARBA" id="ARBA00022448"/>
    </source>
</evidence>
<evidence type="ECO:0000256" key="5">
    <source>
        <dbReference type="ARBA" id="ARBA00022692"/>
    </source>
</evidence>
<evidence type="ECO:0000313" key="19">
    <source>
        <dbReference type="Proteomes" id="UP000265366"/>
    </source>
</evidence>
<name>A0A3A1P161_9SPHN</name>
<evidence type="ECO:0000259" key="16">
    <source>
        <dbReference type="Pfam" id="PF00593"/>
    </source>
</evidence>
<organism evidence="18 19">
    <name type="scientific">Aurantiacibacter xanthus</name>
    <dbReference type="NCBI Taxonomy" id="1784712"/>
    <lineage>
        <taxon>Bacteria</taxon>
        <taxon>Pseudomonadati</taxon>
        <taxon>Pseudomonadota</taxon>
        <taxon>Alphaproteobacteria</taxon>
        <taxon>Sphingomonadales</taxon>
        <taxon>Erythrobacteraceae</taxon>
        <taxon>Aurantiacibacter</taxon>
    </lineage>
</organism>
<keyword evidence="3 12" id="KW-1134">Transmembrane beta strand</keyword>
<dbReference type="GO" id="GO:0009279">
    <property type="term" value="C:cell outer membrane"/>
    <property type="evidence" value="ECO:0007669"/>
    <property type="project" value="UniProtKB-SubCell"/>
</dbReference>
<dbReference type="OrthoDB" id="127311at2"/>
<keyword evidence="2 12" id="KW-0813">Transport</keyword>
<evidence type="ECO:0000313" key="18">
    <source>
        <dbReference type="EMBL" id="RIV82236.1"/>
    </source>
</evidence>
<evidence type="ECO:0000256" key="8">
    <source>
        <dbReference type="ARBA" id="ARBA00023065"/>
    </source>
</evidence>
<accession>A0A3A1P161</accession>
<evidence type="ECO:0000256" key="4">
    <source>
        <dbReference type="ARBA" id="ARBA00022496"/>
    </source>
</evidence>
<sequence>MNVPYKGAGFARLFYANLLSGVALLVPCGAAMAQDSGESSGQVTQIVVTAEFRESNLQETPLAITAATAEMIAAKGQTGIAEVATAAPSVTLNAGGGPGGAQTTQINIRGIGQTDFNLALEPGVGIYIDDVYQGIMYASTPELLDLERVEILRGPQGTLSGRNSIGGAIRLITKAPNNYREGYAEASYGSFNALMVRAGFNVPLVEDRLFLRVNGLAKHSDGYVDRLDYRCATGSPPSPGPAAGSPVVGDGCKIGEEGGQSVIAVRASLRAILSDTIENTLSVDYMDDNSQPSGVVLIGQKAWRGEGYNLNATPPITNPTANFMLPYGSYANYSNYTTLISTSAQYTLPAASLAKTWSISNNLAIDITDAISLRSITGFKKIDTSSAVDLDGSPIGRNTQAWQVDHEQFTQELRLSGYFGDAVDWTLGAYYYHADSLQSGRAGLDGAGATVPFYVPFDFAFSDPVEVRSKAAFAHVVLHPTDAFSITGGLRYTKDTKDYTFSRFIAPGAPVSFLSASVLPLDGQTGSFSGDNLDWRLAVDYEITPDLLLYAQASTGFKGGGVNPRPYYVEQITLFDPETVTSYEAGLKSDLLDGNMRLNLAVYQNDYSNLQLQLRSCPNFVPTGAAPNCAMTANVGSARIRGIELEGTAYPVADLALDVAASYTDFEYRSVQPVTGVTLNMRAPYTPEWKLSAGVQYTASLGGSGSLIPRLDVRYQSQVETQTVNTAISQIDGYVVADASLRWQNADEDFELYLRVKNLFDEYYFVNITDFYNAPYGFISGQPGRPREFMAGARIKF</sequence>
<dbReference type="CDD" id="cd01347">
    <property type="entry name" value="ligand_gated_channel"/>
    <property type="match status" value="1"/>
</dbReference>
<feature type="signal peptide" evidence="15">
    <location>
        <begin position="1"/>
        <end position="33"/>
    </location>
</feature>
<feature type="domain" description="TonB-dependent receptor-like beta-barrel" evidence="16">
    <location>
        <begin position="318"/>
        <end position="759"/>
    </location>
</feature>
<dbReference type="Pfam" id="PF07715">
    <property type="entry name" value="Plug"/>
    <property type="match status" value="1"/>
</dbReference>
<dbReference type="Gene3D" id="2.40.170.20">
    <property type="entry name" value="TonB-dependent receptor, beta-barrel domain"/>
    <property type="match status" value="2"/>
</dbReference>
<keyword evidence="19" id="KW-1185">Reference proteome</keyword>
<dbReference type="EMBL" id="QXFM01000120">
    <property type="protein sequence ID" value="RIV82236.1"/>
    <property type="molecule type" value="Genomic_DNA"/>
</dbReference>
<evidence type="ECO:0000256" key="3">
    <source>
        <dbReference type="ARBA" id="ARBA00022452"/>
    </source>
</evidence>
<keyword evidence="6 15" id="KW-0732">Signal</keyword>
<comment type="similarity">
    <text evidence="12 14">Belongs to the TonB-dependent receptor family.</text>
</comment>
<evidence type="ECO:0000256" key="10">
    <source>
        <dbReference type="ARBA" id="ARBA00023136"/>
    </source>
</evidence>
<evidence type="ECO:0000259" key="17">
    <source>
        <dbReference type="Pfam" id="PF07715"/>
    </source>
</evidence>
<keyword evidence="11 12" id="KW-0998">Cell outer membrane</keyword>
<feature type="chain" id="PRO_5017240268" evidence="15">
    <location>
        <begin position="34"/>
        <end position="797"/>
    </location>
</feature>
<evidence type="ECO:0000256" key="9">
    <source>
        <dbReference type="ARBA" id="ARBA00023077"/>
    </source>
</evidence>
<comment type="subcellular location">
    <subcellularLocation>
        <location evidence="1 12">Cell outer membrane</location>
        <topology evidence="1 12">Multi-pass membrane protein</topology>
    </subcellularLocation>
</comment>
<feature type="short sequence motif" description="TonB C-terminal box" evidence="13">
    <location>
        <begin position="780"/>
        <end position="797"/>
    </location>
</feature>
<protein>
    <submittedName>
        <fullName evidence="18">TonB-dependent receptor</fullName>
    </submittedName>
</protein>
<dbReference type="Proteomes" id="UP000265366">
    <property type="component" value="Unassembled WGS sequence"/>
</dbReference>
<dbReference type="PROSITE" id="PS01156">
    <property type="entry name" value="TONB_DEPENDENT_REC_2"/>
    <property type="match status" value="1"/>
</dbReference>
<reference evidence="18 19" key="1">
    <citation type="submission" date="2018-08" db="EMBL/GenBank/DDBJ databases">
        <title>Erythrobacter zhengii sp.nov., a bacterium isolated from deep-sea sediment.</title>
        <authorList>
            <person name="Fang C."/>
            <person name="Wu Y.-H."/>
            <person name="Sun C."/>
            <person name="Wang H."/>
            <person name="Cheng H."/>
            <person name="Meng F.-X."/>
            <person name="Wang C.-S."/>
            <person name="Xu X.-W."/>
        </authorList>
    </citation>
    <scope>NUCLEOTIDE SEQUENCE [LARGE SCALE GENOMIC DNA]</scope>
    <source>
        <strain evidence="18 19">CCTCC AB 2015396</strain>
    </source>
</reference>
<dbReference type="PROSITE" id="PS52016">
    <property type="entry name" value="TONB_DEPENDENT_REC_3"/>
    <property type="match status" value="1"/>
</dbReference>
<dbReference type="InterPro" id="IPR036942">
    <property type="entry name" value="Beta-barrel_TonB_sf"/>
</dbReference>
<keyword evidence="9 14" id="KW-0798">TonB box</keyword>
<keyword evidence="10 12" id="KW-0472">Membrane</keyword>
<evidence type="ECO:0000256" key="15">
    <source>
        <dbReference type="SAM" id="SignalP"/>
    </source>
</evidence>
<evidence type="ECO:0000256" key="13">
    <source>
        <dbReference type="PROSITE-ProRule" id="PRU10144"/>
    </source>
</evidence>
<dbReference type="InterPro" id="IPR039426">
    <property type="entry name" value="TonB-dep_rcpt-like"/>
</dbReference>
<keyword evidence="18" id="KW-0675">Receptor</keyword>
<dbReference type="InterPro" id="IPR000531">
    <property type="entry name" value="Beta-barrel_TonB"/>
</dbReference>
<gene>
    <name evidence="18" type="ORF">D2V17_15750</name>
</gene>
<dbReference type="AlphaFoldDB" id="A0A3A1P161"/>
<evidence type="ECO:0000256" key="7">
    <source>
        <dbReference type="ARBA" id="ARBA00023004"/>
    </source>
</evidence>